<dbReference type="OrthoDB" id="1003648at2"/>
<dbReference type="EMBL" id="UGVL01000001">
    <property type="protein sequence ID" value="SUE34301.1"/>
    <property type="molecule type" value="Genomic_DNA"/>
</dbReference>
<sequence length="235" mass="27231">MEGNNTPAAGGGKREQIIETLKTKSALLQHIFDNTQQVFGQLKEILQEYAVEVNDRLEGTTDKRVKMEYRDRGKFEAQLQMAGDILIFSMHTNVFQFERENIIWQNSYVKQDKQNAYCGVINIYNFLADSFKYNRSADEGYLVARIFINRDFQYMVEGKRQVTFRHDNFGQGAITPEALTEIIENTMAYTLDFDLLVPPYDTVKLVTVDQMNTKIENSKLQTGKRLGYQFRSDDV</sequence>
<evidence type="ECO:0000313" key="1">
    <source>
        <dbReference type="EMBL" id="SUE34301.1"/>
    </source>
</evidence>
<accession>A0A379MRL8</accession>
<name>A0A379MRL8_9BACT</name>
<dbReference type="RefSeq" id="WP_027289982.1">
    <property type="nucleotide sequence ID" value="NZ_CALVFX010000007.1"/>
</dbReference>
<evidence type="ECO:0000313" key="2">
    <source>
        <dbReference type="Proteomes" id="UP000255233"/>
    </source>
</evidence>
<organism evidence="1 2">
    <name type="scientific">Rikenella microfusus</name>
    <dbReference type="NCBI Taxonomy" id="28139"/>
    <lineage>
        <taxon>Bacteria</taxon>
        <taxon>Pseudomonadati</taxon>
        <taxon>Bacteroidota</taxon>
        <taxon>Bacteroidia</taxon>
        <taxon>Bacteroidales</taxon>
        <taxon>Rikenellaceae</taxon>
        <taxon>Rikenella</taxon>
    </lineage>
</organism>
<protein>
    <submittedName>
        <fullName evidence="1">Uncharacterized protein</fullName>
    </submittedName>
</protein>
<gene>
    <name evidence="1" type="ORF">NCTC11190_01524</name>
</gene>
<dbReference type="AlphaFoldDB" id="A0A379MRL8"/>
<dbReference type="Proteomes" id="UP000255233">
    <property type="component" value="Unassembled WGS sequence"/>
</dbReference>
<proteinExistence type="predicted"/>
<keyword evidence="2" id="KW-1185">Reference proteome</keyword>
<dbReference type="STRING" id="880526.GCA_000427365_00037"/>
<reference evidence="1 2" key="1">
    <citation type="submission" date="2018-06" db="EMBL/GenBank/DDBJ databases">
        <authorList>
            <consortium name="Pathogen Informatics"/>
            <person name="Doyle S."/>
        </authorList>
    </citation>
    <scope>NUCLEOTIDE SEQUENCE [LARGE SCALE GENOMIC DNA]</scope>
    <source>
        <strain evidence="1 2">NCTC11190</strain>
    </source>
</reference>